<evidence type="ECO:0000256" key="6">
    <source>
        <dbReference type="ARBA" id="ARBA00022695"/>
    </source>
</evidence>
<dbReference type="InterPro" id="IPR020045">
    <property type="entry name" value="DNA_polI_H3TH"/>
</dbReference>
<keyword evidence="10 17" id="KW-0378">Hydrolase</keyword>
<evidence type="ECO:0000256" key="2">
    <source>
        <dbReference type="ARBA" id="ARBA00011541"/>
    </source>
</evidence>
<dbReference type="InterPro" id="IPR012337">
    <property type="entry name" value="RNaseH-like_sf"/>
</dbReference>
<reference evidence="22" key="1">
    <citation type="journal article" date="2019" name="Int. J. Syst. Evol. Microbiol.">
        <title>The Global Catalogue of Microorganisms (GCM) 10K type strain sequencing project: providing services to taxonomists for standard genome sequencing and annotation.</title>
        <authorList>
            <consortium name="The Broad Institute Genomics Platform"/>
            <consortium name="The Broad Institute Genome Sequencing Center for Infectious Disease"/>
            <person name="Wu L."/>
            <person name="Ma J."/>
        </authorList>
    </citation>
    <scope>NUCLEOTIDE SEQUENCE [LARGE SCALE GENOMIC DNA]</scope>
    <source>
        <strain evidence="22">CCUG 51308</strain>
    </source>
</reference>
<keyword evidence="9 17" id="KW-0227">DNA damage</keyword>
<dbReference type="EC" id="2.7.7.7" evidence="3 16"/>
<dbReference type="InterPro" id="IPR018320">
    <property type="entry name" value="DNA_polymerase_1"/>
</dbReference>
<feature type="domain" description="DNA-directed DNA polymerase family A palm" evidence="20">
    <location>
        <begin position="711"/>
        <end position="916"/>
    </location>
</feature>
<keyword evidence="8" id="KW-0540">Nuclease</keyword>
<dbReference type="EMBL" id="JBHTBR010000005">
    <property type="protein sequence ID" value="MFC7292123.1"/>
    <property type="molecule type" value="Genomic_DNA"/>
</dbReference>
<gene>
    <name evidence="17 21" type="primary">polA</name>
    <name evidence="21" type="ORF">ACFQS8_10890</name>
</gene>
<dbReference type="PANTHER" id="PTHR10133">
    <property type="entry name" value="DNA POLYMERASE I"/>
    <property type="match status" value="1"/>
</dbReference>
<dbReference type="PROSITE" id="PS00447">
    <property type="entry name" value="DNA_POLYMERASE_A"/>
    <property type="match status" value="1"/>
</dbReference>
<dbReference type="SUPFAM" id="SSF56672">
    <property type="entry name" value="DNA/RNA polymerases"/>
    <property type="match status" value="1"/>
</dbReference>
<evidence type="ECO:0000256" key="3">
    <source>
        <dbReference type="ARBA" id="ARBA00012417"/>
    </source>
</evidence>
<proteinExistence type="inferred from homology"/>
<keyword evidence="12 17" id="KW-0239">DNA-directed DNA polymerase</keyword>
<dbReference type="SMART" id="SM00482">
    <property type="entry name" value="POLAc"/>
    <property type="match status" value="1"/>
</dbReference>
<evidence type="ECO:0000256" key="13">
    <source>
        <dbReference type="ARBA" id="ARBA00023125"/>
    </source>
</evidence>
<dbReference type="Gene3D" id="3.30.70.370">
    <property type="match status" value="1"/>
</dbReference>
<dbReference type="SMART" id="SM00279">
    <property type="entry name" value="HhH2"/>
    <property type="match status" value="1"/>
</dbReference>
<dbReference type="CDD" id="cd09859">
    <property type="entry name" value="PIN_53EXO"/>
    <property type="match status" value="1"/>
</dbReference>
<evidence type="ECO:0000256" key="9">
    <source>
        <dbReference type="ARBA" id="ARBA00022763"/>
    </source>
</evidence>
<comment type="similarity">
    <text evidence="1 17">Belongs to the DNA polymerase type-A family.</text>
</comment>
<evidence type="ECO:0000256" key="5">
    <source>
        <dbReference type="ARBA" id="ARBA00022679"/>
    </source>
</evidence>
<dbReference type="GO" id="GO:0003887">
    <property type="term" value="F:DNA-directed DNA polymerase activity"/>
    <property type="evidence" value="ECO:0007669"/>
    <property type="project" value="UniProtKB-EC"/>
</dbReference>
<keyword evidence="7 17" id="KW-0235">DNA replication</keyword>
<evidence type="ECO:0000256" key="11">
    <source>
        <dbReference type="ARBA" id="ARBA00022839"/>
    </source>
</evidence>
<dbReference type="Gene3D" id="1.20.1060.10">
    <property type="entry name" value="Taq DNA Polymerase, Chain T, domain 4"/>
    <property type="match status" value="1"/>
</dbReference>
<evidence type="ECO:0000256" key="12">
    <source>
        <dbReference type="ARBA" id="ARBA00022932"/>
    </source>
</evidence>
<evidence type="ECO:0000313" key="22">
    <source>
        <dbReference type="Proteomes" id="UP001596492"/>
    </source>
</evidence>
<dbReference type="InterPro" id="IPR002421">
    <property type="entry name" value="5-3_exonuclease"/>
</dbReference>
<dbReference type="InterPro" id="IPR002562">
    <property type="entry name" value="3'-5'_exonuclease_dom"/>
</dbReference>
<dbReference type="SMART" id="SM00474">
    <property type="entry name" value="35EXOc"/>
    <property type="match status" value="1"/>
</dbReference>
<comment type="caution">
    <text evidence="21">The sequence shown here is derived from an EMBL/GenBank/DDBJ whole genome shotgun (WGS) entry which is preliminary data.</text>
</comment>
<dbReference type="SMART" id="SM00475">
    <property type="entry name" value="53EXOc"/>
    <property type="match status" value="1"/>
</dbReference>
<keyword evidence="5 17" id="KW-0808">Transferase</keyword>
<evidence type="ECO:0000256" key="16">
    <source>
        <dbReference type="NCBIfam" id="TIGR00593"/>
    </source>
</evidence>
<evidence type="ECO:0000256" key="17">
    <source>
        <dbReference type="RuleBase" id="RU004460"/>
    </source>
</evidence>
<keyword evidence="6 17" id="KW-0548">Nucleotidyltransferase</keyword>
<dbReference type="InterPro" id="IPR001098">
    <property type="entry name" value="DNA-dir_DNA_pol_A_palm_dom"/>
</dbReference>
<comment type="catalytic activity">
    <reaction evidence="15 17">
        <text>DNA(n) + a 2'-deoxyribonucleoside 5'-triphosphate = DNA(n+1) + diphosphate</text>
        <dbReference type="Rhea" id="RHEA:22508"/>
        <dbReference type="Rhea" id="RHEA-COMP:17339"/>
        <dbReference type="Rhea" id="RHEA-COMP:17340"/>
        <dbReference type="ChEBI" id="CHEBI:33019"/>
        <dbReference type="ChEBI" id="CHEBI:61560"/>
        <dbReference type="ChEBI" id="CHEBI:173112"/>
        <dbReference type="EC" id="2.7.7.7"/>
    </reaction>
</comment>
<dbReference type="InterPro" id="IPR008918">
    <property type="entry name" value="HhH2"/>
</dbReference>
<dbReference type="Gene3D" id="3.30.420.10">
    <property type="entry name" value="Ribonuclease H-like superfamily/Ribonuclease H"/>
    <property type="match status" value="1"/>
</dbReference>
<feature type="domain" description="3'-5' exonuclease" evidence="18">
    <location>
        <begin position="343"/>
        <end position="542"/>
    </location>
</feature>
<dbReference type="Pfam" id="PF01367">
    <property type="entry name" value="5_3_exonuc"/>
    <property type="match status" value="1"/>
</dbReference>
<evidence type="ECO:0000259" key="18">
    <source>
        <dbReference type="SMART" id="SM00474"/>
    </source>
</evidence>
<dbReference type="NCBIfam" id="NF004397">
    <property type="entry name" value="PRK05755.1"/>
    <property type="match status" value="1"/>
</dbReference>
<sequence length="956" mass="104202">MPVTRELNEDSHVMLVDASGYIFRAFHALPPLTRKSDGLPVGAVSGFCNMLFKLLEDTKGKDEATHFACIFDASSKTFRNDLDARYKAQRPPAPEDLVPQFPLVRRAAIAFGTPAIELENYEADDLIAAYARIAEEKGARVTIISSDKDLMQLVTDKVSMLDTMKDRHLSFDAVMDKFGVAPDRVTHVQALAGDSVDNVPGVPGIGLKTAAQLINAFGDLEGLLKFSSEHAPDKKNKPHELLTFKRHENLYQYADDARISHKLVTLDVHTPVPVAIEEFGVCEPKLEELVPFLDEMEFRTITRRVQEKIGNGAAPTASAASEGGVDASMPVAASAEAIDASKYVTVIAPEDLREWMARASAVGVIGVDTETDGLDSVAANLVGVSLALGPNDACYIPLGHTGDGDLLGDGRPEQMDMKLALEILKPMLEDPSILKVGQNFKYDINVFYRAGMEVLGAPILPSPVDDTMLISATLEAGLHGHGMDALAELHFNHKPIAFKDVAGTGKKQITFDKVSVGEATKYAAEDADVTLRLWALLKPRLSAEGMATLYETIERPMVPVVAQMERAGIFVERETLSRLSGDFAQRMAQYEAEAFELAGREFNMGSPKQIGEILFGEMELPGGKKTKTGAWATGADALEDLAAEGYEFPKALLGWRSLSKLKSTYTDALGECINPQTGRVHTSFNLVGAQTGRLSSSDPNLQNIPIRTEEGRKIRAAFVAQEGNVLIAADYSQIELRLLAHIGNIDSLKDAFNNDLDIHAMTASEMFGVPIEGMDPMIRRKAKAINFGIIYGISAFGLARQLGIPRGEASEYIKAYNAKFPGILKYMDEMKAFAREKGYVETAFGRRIWMKGINGKGPERGFAERQAINAPLQGSAADIIKRAMVKMPAALEKSGLQAKMLLQVHDELIFEAPKAEAEKTIKLVKKIMETATFPVMDLSVPLLVEAEAAHSWNEAH</sequence>
<dbReference type="Pfam" id="PF02739">
    <property type="entry name" value="5_3_exonuc_N"/>
    <property type="match status" value="1"/>
</dbReference>
<evidence type="ECO:0000256" key="8">
    <source>
        <dbReference type="ARBA" id="ARBA00022722"/>
    </source>
</evidence>
<keyword evidence="14 17" id="KW-0234">DNA repair</keyword>
<dbReference type="Gene3D" id="3.40.50.1010">
    <property type="entry name" value="5'-nuclease"/>
    <property type="match status" value="1"/>
</dbReference>
<dbReference type="InterPro" id="IPR043502">
    <property type="entry name" value="DNA/RNA_pol_sf"/>
</dbReference>
<dbReference type="Pfam" id="PF00476">
    <property type="entry name" value="DNA_pol_A"/>
    <property type="match status" value="1"/>
</dbReference>
<accession>A0ABW2IMK7</accession>
<name>A0ABW2IMK7_9PROT</name>
<dbReference type="SUPFAM" id="SSF47807">
    <property type="entry name" value="5' to 3' exonuclease, C-terminal subdomain"/>
    <property type="match status" value="1"/>
</dbReference>
<dbReference type="SUPFAM" id="SSF53098">
    <property type="entry name" value="Ribonuclease H-like"/>
    <property type="match status" value="1"/>
</dbReference>
<evidence type="ECO:0000256" key="7">
    <source>
        <dbReference type="ARBA" id="ARBA00022705"/>
    </source>
</evidence>
<dbReference type="InterPro" id="IPR036397">
    <property type="entry name" value="RNaseH_sf"/>
</dbReference>
<comment type="subunit">
    <text evidence="2">Single-chain monomer with multiple functions.</text>
</comment>
<dbReference type="InterPro" id="IPR036279">
    <property type="entry name" value="5-3_exonuclease_C_sf"/>
</dbReference>
<evidence type="ECO:0000256" key="15">
    <source>
        <dbReference type="ARBA" id="ARBA00049244"/>
    </source>
</evidence>
<dbReference type="CDD" id="cd08637">
    <property type="entry name" value="DNA_pol_A_pol_I_C"/>
    <property type="match status" value="1"/>
</dbReference>
<evidence type="ECO:0000259" key="20">
    <source>
        <dbReference type="SMART" id="SM00482"/>
    </source>
</evidence>
<dbReference type="Pfam" id="PF01612">
    <property type="entry name" value="DNA_pol_A_exo1"/>
    <property type="match status" value="1"/>
</dbReference>
<dbReference type="InterPro" id="IPR002298">
    <property type="entry name" value="DNA_polymerase_A"/>
</dbReference>
<dbReference type="CDD" id="cd09898">
    <property type="entry name" value="H3TH_53EXO"/>
    <property type="match status" value="1"/>
</dbReference>
<dbReference type="CDD" id="cd06139">
    <property type="entry name" value="DNA_polA_I_Ecoli_like_exo"/>
    <property type="match status" value="1"/>
</dbReference>
<keyword evidence="22" id="KW-1185">Reference proteome</keyword>
<feature type="domain" description="5'-3' exonuclease" evidence="19">
    <location>
        <begin position="11"/>
        <end position="282"/>
    </location>
</feature>
<keyword evidence="13 17" id="KW-0238">DNA-binding</keyword>
<dbReference type="Proteomes" id="UP001596492">
    <property type="component" value="Unassembled WGS sequence"/>
</dbReference>
<dbReference type="RefSeq" id="WP_382167363.1">
    <property type="nucleotide sequence ID" value="NZ_JBHTBR010000005.1"/>
</dbReference>
<dbReference type="SUPFAM" id="SSF88723">
    <property type="entry name" value="PIN domain-like"/>
    <property type="match status" value="1"/>
</dbReference>
<evidence type="ECO:0000313" key="21">
    <source>
        <dbReference type="EMBL" id="MFC7292123.1"/>
    </source>
</evidence>
<comment type="function">
    <text evidence="17">In addition to polymerase activity, this DNA polymerase exhibits 3'-5' and 5'-3' exonuclease activity.</text>
</comment>
<evidence type="ECO:0000256" key="10">
    <source>
        <dbReference type="ARBA" id="ARBA00022801"/>
    </source>
</evidence>
<organism evidence="21 22">
    <name type="scientific">Hirschia litorea</name>
    <dbReference type="NCBI Taxonomy" id="1199156"/>
    <lineage>
        <taxon>Bacteria</taxon>
        <taxon>Pseudomonadati</taxon>
        <taxon>Pseudomonadota</taxon>
        <taxon>Alphaproteobacteria</taxon>
        <taxon>Hyphomonadales</taxon>
        <taxon>Hyphomonadaceae</taxon>
        <taxon>Hirschia</taxon>
    </lineage>
</organism>
<dbReference type="NCBIfam" id="TIGR00593">
    <property type="entry name" value="pola"/>
    <property type="match status" value="1"/>
</dbReference>
<dbReference type="Gene3D" id="1.10.150.20">
    <property type="entry name" value="5' to 3' exonuclease, C-terminal subdomain"/>
    <property type="match status" value="2"/>
</dbReference>
<evidence type="ECO:0000256" key="1">
    <source>
        <dbReference type="ARBA" id="ARBA00007705"/>
    </source>
</evidence>
<evidence type="ECO:0000256" key="4">
    <source>
        <dbReference type="ARBA" id="ARBA00020311"/>
    </source>
</evidence>
<protein>
    <recommendedName>
        <fullName evidence="4 16">DNA polymerase I</fullName>
        <ecNumber evidence="3 16">2.7.7.7</ecNumber>
    </recommendedName>
</protein>
<keyword evidence="11 17" id="KW-0269">Exonuclease</keyword>
<dbReference type="PRINTS" id="PR00868">
    <property type="entry name" value="DNAPOLI"/>
</dbReference>
<dbReference type="PANTHER" id="PTHR10133:SF27">
    <property type="entry name" value="DNA POLYMERASE NU"/>
    <property type="match status" value="1"/>
</dbReference>
<dbReference type="InterPro" id="IPR029060">
    <property type="entry name" value="PIN-like_dom_sf"/>
</dbReference>
<evidence type="ECO:0000256" key="14">
    <source>
        <dbReference type="ARBA" id="ARBA00023204"/>
    </source>
</evidence>
<dbReference type="InterPro" id="IPR020046">
    <property type="entry name" value="5-3_exonucl_a-hlix_arch_N"/>
</dbReference>
<dbReference type="InterPro" id="IPR019760">
    <property type="entry name" value="DNA-dir_DNA_pol_A_CS"/>
</dbReference>
<evidence type="ECO:0000259" key="19">
    <source>
        <dbReference type="SMART" id="SM00475"/>
    </source>
</evidence>